<feature type="transmembrane region" description="Helical" evidence="2">
    <location>
        <begin position="479"/>
        <end position="504"/>
    </location>
</feature>
<dbReference type="GO" id="GO:0080120">
    <property type="term" value="P:CAAX-box protein maturation"/>
    <property type="evidence" value="ECO:0007669"/>
    <property type="project" value="UniProtKB-ARBA"/>
</dbReference>
<dbReference type="PANTHER" id="PTHR36435:SF1">
    <property type="entry name" value="CAAX AMINO TERMINAL PROTEASE FAMILY PROTEIN"/>
    <property type="match status" value="1"/>
</dbReference>
<keyword evidence="2" id="KW-0812">Transmembrane</keyword>
<feature type="compositionally biased region" description="Polar residues" evidence="1">
    <location>
        <begin position="22"/>
        <end position="51"/>
    </location>
</feature>
<keyword evidence="5" id="KW-1185">Reference proteome</keyword>
<feature type="transmembrane region" description="Helical" evidence="2">
    <location>
        <begin position="289"/>
        <end position="316"/>
    </location>
</feature>
<evidence type="ECO:0000256" key="1">
    <source>
        <dbReference type="SAM" id="MobiDB-lite"/>
    </source>
</evidence>
<proteinExistence type="predicted"/>
<feature type="domain" description="CAAX prenyl protease 2/Lysostaphin resistance protein A-like" evidence="3">
    <location>
        <begin position="333"/>
        <end position="418"/>
    </location>
</feature>
<dbReference type="GO" id="GO:0004175">
    <property type="term" value="F:endopeptidase activity"/>
    <property type="evidence" value="ECO:0007669"/>
    <property type="project" value="UniProtKB-ARBA"/>
</dbReference>
<feature type="transmembrane region" description="Helical" evidence="2">
    <location>
        <begin position="232"/>
        <end position="249"/>
    </location>
</feature>
<dbReference type="PANTHER" id="PTHR36435">
    <property type="entry name" value="SLR1288 PROTEIN"/>
    <property type="match status" value="1"/>
</dbReference>
<dbReference type="Proteomes" id="UP000543419">
    <property type="component" value="Unassembled WGS sequence"/>
</dbReference>
<feature type="compositionally biased region" description="Low complexity" evidence="1">
    <location>
        <begin position="1"/>
        <end position="12"/>
    </location>
</feature>
<dbReference type="InterPro" id="IPR052710">
    <property type="entry name" value="CAAX_protease"/>
</dbReference>
<sequence length="505" mass="55163">MSMNEQQSGQPQIPAPAQPSQWDSQENQRAQRNQDQQSPLPNMSRETSAHNQRIGRPQPSRSQGLDFIVQPDQQRYGQPVPSPQYGNPQYNAGTYGAGPYDSGQYGGGQYAAAPQYGYGQPYYPNPYGSSAPVGPSVPAYSYGPARSYQPQPQLQSQAQPQTYIPYWAAVPVQPIDLRKAWRTWRRKVTNRAMGLTLAYQGMMYVGAIAASIVALIAASVTGKQDLGTSWDGIISLVSVITAFGFLLLMRHRDIITREFWLGGSHVDTYGEPNQRGRISQYGGGRMRPLWFLAFIALGLGVQGVVTLVQLAFAMVGADLASPTSESINESAVTVSMWLYIGLVGPICEEVLFRGVLMKELKPLGRNFAIITSALAFGLFHDDVVQGTFAFLFGLILGFVAMEYSLIWSIALHVFNNAILSGVIDTWLAGYLDSTGYAIYSIALALIGVIGALIVFAFWGRGLRQYRRDNRSVSGTYAAWACPTFIIFVVINAVMAVLSFAAAMIG</sequence>
<feature type="transmembrane region" description="Helical" evidence="2">
    <location>
        <begin position="363"/>
        <end position="380"/>
    </location>
</feature>
<evidence type="ECO:0000313" key="5">
    <source>
        <dbReference type="Proteomes" id="UP000543419"/>
    </source>
</evidence>
<feature type="transmembrane region" description="Helical" evidence="2">
    <location>
        <begin position="192"/>
        <end position="220"/>
    </location>
</feature>
<keyword evidence="2" id="KW-1133">Transmembrane helix</keyword>
<dbReference type="InterPro" id="IPR003675">
    <property type="entry name" value="Rce1/LyrA-like_dom"/>
</dbReference>
<reference evidence="4 5" key="1">
    <citation type="submission" date="2020-02" db="EMBL/GenBank/DDBJ databases">
        <title>Characterization of phylogenetic diversity of novel bifidobacterial species isolated in Czech ZOOs.</title>
        <authorList>
            <person name="Lugli G.A."/>
            <person name="Vera N.B."/>
            <person name="Ventura M."/>
        </authorList>
    </citation>
    <scope>NUCLEOTIDE SEQUENCE [LARGE SCALE GENOMIC DNA]</scope>
    <source>
        <strain evidence="4 5">DSM 109959</strain>
    </source>
</reference>
<evidence type="ECO:0000256" key="2">
    <source>
        <dbReference type="SAM" id="Phobius"/>
    </source>
</evidence>
<dbReference type="GO" id="GO:0006508">
    <property type="term" value="P:proteolysis"/>
    <property type="evidence" value="ECO:0007669"/>
    <property type="project" value="UniProtKB-KW"/>
</dbReference>
<feature type="region of interest" description="Disordered" evidence="1">
    <location>
        <begin position="1"/>
        <end position="96"/>
    </location>
</feature>
<feature type="transmembrane region" description="Helical" evidence="2">
    <location>
        <begin position="386"/>
        <end position="406"/>
    </location>
</feature>
<feature type="transmembrane region" description="Helical" evidence="2">
    <location>
        <begin position="336"/>
        <end position="356"/>
    </location>
</feature>
<keyword evidence="2" id="KW-0472">Membrane</keyword>
<protein>
    <submittedName>
        <fullName evidence="4">CAAX protease self-immunity</fullName>
    </submittedName>
</protein>
<keyword evidence="4" id="KW-0645">Protease</keyword>
<feature type="transmembrane region" description="Helical" evidence="2">
    <location>
        <begin position="437"/>
        <end position="458"/>
    </location>
</feature>
<keyword evidence="4" id="KW-0378">Hydrolase</keyword>
<dbReference type="EMBL" id="JAAIIG010000005">
    <property type="protein sequence ID" value="NMM98471.1"/>
    <property type="molecule type" value="Genomic_DNA"/>
</dbReference>
<organism evidence="4 5">
    <name type="scientific">Bifidobacterium olomucense</name>
    <dbReference type="NCBI Taxonomy" id="2675324"/>
    <lineage>
        <taxon>Bacteria</taxon>
        <taxon>Bacillati</taxon>
        <taxon>Actinomycetota</taxon>
        <taxon>Actinomycetes</taxon>
        <taxon>Bifidobacteriales</taxon>
        <taxon>Bifidobacteriaceae</taxon>
        <taxon>Bifidobacterium</taxon>
    </lineage>
</organism>
<dbReference type="AlphaFoldDB" id="A0A7Y0EZU9"/>
<gene>
    <name evidence="4" type="ORF">G1C97_1423</name>
</gene>
<dbReference type="Pfam" id="PF02517">
    <property type="entry name" value="Rce1-like"/>
    <property type="match status" value="1"/>
</dbReference>
<comment type="caution">
    <text evidence="4">The sequence shown here is derived from an EMBL/GenBank/DDBJ whole genome shotgun (WGS) entry which is preliminary data.</text>
</comment>
<evidence type="ECO:0000313" key="4">
    <source>
        <dbReference type="EMBL" id="NMM98471.1"/>
    </source>
</evidence>
<evidence type="ECO:0000259" key="3">
    <source>
        <dbReference type="Pfam" id="PF02517"/>
    </source>
</evidence>
<name>A0A7Y0EZU9_9BIFI</name>
<feature type="transmembrane region" description="Helical" evidence="2">
    <location>
        <begin position="413"/>
        <end position="431"/>
    </location>
</feature>
<accession>A0A7Y0EZU9</accession>